<feature type="transmembrane region" description="Helical" evidence="2">
    <location>
        <begin position="7"/>
        <end position="24"/>
    </location>
</feature>
<protein>
    <recommendedName>
        <fullName evidence="5">DUF5050 domain-containing protein</fullName>
    </recommendedName>
</protein>
<evidence type="ECO:0008006" key="5">
    <source>
        <dbReference type="Google" id="ProtNLM"/>
    </source>
</evidence>
<keyword evidence="2" id="KW-1133">Transmembrane helix</keyword>
<organism evidence="3 4">
    <name type="scientific">Paenibacillus agilis</name>
    <dbReference type="NCBI Taxonomy" id="3020863"/>
    <lineage>
        <taxon>Bacteria</taxon>
        <taxon>Bacillati</taxon>
        <taxon>Bacillota</taxon>
        <taxon>Bacilli</taxon>
        <taxon>Bacillales</taxon>
        <taxon>Paenibacillaceae</taxon>
        <taxon>Paenibacillus</taxon>
    </lineage>
</organism>
<evidence type="ECO:0000313" key="4">
    <source>
        <dbReference type="Proteomes" id="UP000318102"/>
    </source>
</evidence>
<proteinExistence type="predicted"/>
<evidence type="ECO:0000313" key="3">
    <source>
        <dbReference type="EMBL" id="TVX86795.1"/>
    </source>
</evidence>
<evidence type="ECO:0000256" key="1">
    <source>
        <dbReference type="SAM" id="MobiDB-lite"/>
    </source>
</evidence>
<comment type="caution">
    <text evidence="3">The sequence shown here is derived from an EMBL/GenBank/DDBJ whole genome shotgun (WGS) entry which is preliminary data.</text>
</comment>
<accession>A0A559IGJ5</accession>
<dbReference type="RefSeq" id="WP_144994387.1">
    <property type="nucleotide sequence ID" value="NZ_VNJK01000005.1"/>
</dbReference>
<reference evidence="3 4" key="1">
    <citation type="submission" date="2019-07" db="EMBL/GenBank/DDBJ databases">
        <authorList>
            <person name="Kim J."/>
        </authorList>
    </citation>
    <scope>NUCLEOTIDE SEQUENCE [LARGE SCALE GENOMIC DNA]</scope>
    <source>
        <strain evidence="3 4">N4</strain>
    </source>
</reference>
<dbReference type="OrthoDB" id="2466780at2"/>
<gene>
    <name evidence="3" type="ORF">FPZ44_23015</name>
</gene>
<evidence type="ECO:0000256" key="2">
    <source>
        <dbReference type="SAM" id="Phobius"/>
    </source>
</evidence>
<keyword evidence="2" id="KW-0812">Transmembrane</keyword>
<dbReference type="EMBL" id="VNJK01000005">
    <property type="protein sequence ID" value="TVX86795.1"/>
    <property type="molecule type" value="Genomic_DNA"/>
</dbReference>
<dbReference type="SUPFAM" id="SSF69304">
    <property type="entry name" value="Tricorn protease N-terminal domain"/>
    <property type="match status" value="1"/>
</dbReference>
<feature type="region of interest" description="Disordered" evidence="1">
    <location>
        <begin position="32"/>
        <end position="58"/>
    </location>
</feature>
<dbReference type="AlphaFoldDB" id="A0A559IGJ5"/>
<keyword evidence="2" id="KW-0472">Membrane</keyword>
<name>A0A559IGJ5_9BACL</name>
<sequence>MNKKYRIGLASGILLLSIGGYLLFNKGIENAPPEPSNQEQKEIATEPPNKIDEKEVKPTQAKIKHVEPIKYMIKDKRFESAPIAPSYISDTILAFEYDISEAENVGTSAIAVMNRSEKKSFQVVYTAKKNKIINALVGVKNELFWVEYDRSVDEEWNWEVKSLHLKTNKVIRIEGGALLPDLEPPVLRMSGGIVTWIRKSVHNKVITSSAIAYDPSKKETKIIAETTLDETMKKRDGIFMIIQRPIQGGMLIQQSTFNPKIEKNEGKSIQVAFYPYDKSKAPELMQEDADRVIDFTANDKWFVWTTFGKLYAADRSTREIKHIIEGPDPELTLDTPFIYNDLVYYRYSMYQIYCLDLVSGTVTEYSPDRLITSKLFNSDGYLGFSYSGARDTSGEYEMNVIKVDE</sequence>
<dbReference type="Proteomes" id="UP000318102">
    <property type="component" value="Unassembled WGS sequence"/>
</dbReference>
<keyword evidence="4" id="KW-1185">Reference proteome</keyword>
<feature type="compositionally biased region" description="Basic and acidic residues" evidence="1">
    <location>
        <begin position="39"/>
        <end position="57"/>
    </location>
</feature>